<gene>
    <name evidence="1" type="primary">Contig2176.g2342</name>
    <name evidence="1" type="ORF">STYLEM_3456</name>
</gene>
<organism evidence="1 2">
    <name type="scientific">Stylonychia lemnae</name>
    <name type="common">Ciliate</name>
    <dbReference type="NCBI Taxonomy" id="5949"/>
    <lineage>
        <taxon>Eukaryota</taxon>
        <taxon>Sar</taxon>
        <taxon>Alveolata</taxon>
        <taxon>Ciliophora</taxon>
        <taxon>Intramacronucleata</taxon>
        <taxon>Spirotrichea</taxon>
        <taxon>Stichotrichia</taxon>
        <taxon>Sporadotrichida</taxon>
        <taxon>Oxytrichidae</taxon>
        <taxon>Stylonychinae</taxon>
        <taxon>Stylonychia</taxon>
    </lineage>
</organism>
<proteinExistence type="predicted"/>
<dbReference type="EMBL" id="CCKQ01003354">
    <property type="protein sequence ID" value="CDW74476.1"/>
    <property type="molecule type" value="Genomic_DNA"/>
</dbReference>
<name>A0A077ZX31_STYLE</name>
<evidence type="ECO:0000313" key="2">
    <source>
        <dbReference type="Proteomes" id="UP000039865"/>
    </source>
</evidence>
<keyword evidence="2" id="KW-1185">Reference proteome</keyword>
<dbReference type="Proteomes" id="UP000039865">
    <property type="component" value="Unassembled WGS sequence"/>
</dbReference>
<protein>
    <submittedName>
        <fullName evidence="1">Uncharacterized protein</fullName>
    </submittedName>
</protein>
<dbReference type="InParanoid" id="A0A077ZX31"/>
<sequence length="97" mass="11653">MYSNGIYLYYFKIQSLQIYDTIFQNFTYVDQKKQDGYIMKIVQMDLYPSMIWNTLFKSVSVIQSEPSFLLFWGYNAVNTLSQSDKYLVQFDNLTIEY</sequence>
<evidence type="ECO:0000313" key="1">
    <source>
        <dbReference type="EMBL" id="CDW74476.1"/>
    </source>
</evidence>
<reference evidence="1 2" key="1">
    <citation type="submission" date="2014-06" db="EMBL/GenBank/DDBJ databases">
        <authorList>
            <person name="Swart Estienne"/>
        </authorList>
    </citation>
    <scope>NUCLEOTIDE SEQUENCE [LARGE SCALE GENOMIC DNA]</scope>
    <source>
        <strain evidence="1 2">130c</strain>
    </source>
</reference>
<accession>A0A077ZX31</accession>
<dbReference type="AlphaFoldDB" id="A0A077ZX31"/>